<dbReference type="KEGG" id="lrz:BJI69_09830"/>
<organism evidence="2 3">
    <name type="scientific">Luteibacter rhizovicinus DSM 16549</name>
    <dbReference type="NCBI Taxonomy" id="1440763"/>
    <lineage>
        <taxon>Bacteria</taxon>
        <taxon>Pseudomonadati</taxon>
        <taxon>Pseudomonadota</taxon>
        <taxon>Gammaproteobacteria</taxon>
        <taxon>Lysobacterales</taxon>
        <taxon>Rhodanobacteraceae</taxon>
        <taxon>Luteibacter</taxon>
    </lineage>
</organism>
<dbReference type="AlphaFoldDB" id="A0A0G9HAJ7"/>
<evidence type="ECO:0000256" key="1">
    <source>
        <dbReference type="SAM" id="MobiDB-lite"/>
    </source>
</evidence>
<gene>
    <name evidence="2" type="ORF">BJI69_09830</name>
</gene>
<evidence type="ECO:0000313" key="2">
    <source>
        <dbReference type="EMBL" id="APG04167.1"/>
    </source>
</evidence>
<proteinExistence type="predicted"/>
<dbReference type="OrthoDB" id="5957000at2"/>
<sequence>MRIDNPNGSFDSFPYRVSFETMRDMENARRHNWSPGYYDTTEGTWGRRPGELIDVPLADGEPGPEQREPPSDPEPIDVKPSGRETADVY</sequence>
<reference evidence="3" key="1">
    <citation type="submission" date="2016-09" db="EMBL/GenBank/DDBJ databases">
        <authorList>
            <person name="Lysoe E."/>
        </authorList>
    </citation>
    <scope>NUCLEOTIDE SEQUENCE [LARGE SCALE GENOMIC DNA]</scope>
    <source>
        <strain evidence="3">LJ96T</strain>
    </source>
</reference>
<name>A0A0G9HAJ7_9GAMM</name>
<dbReference type="PATRIC" id="fig|1440763.5.peg.2290"/>
<dbReference type="EMBL" id="CP017480">
    <property type="protein sequence ID" value="APG04167.1"/>
    <property type="molecule type" value="Genomic_DNA"/>
</dbReference>
<accession>A0A0G9HAJ7</accession>
<dbReference type="Proteomes" id="UP000182987">
    <property type="component" value="Chromosome"/>
</dbReference>
<keyword evidence="3" id="KW-1185">Reference proteome</keyword>
<feature type="region of interest" description="Disordered" evidence="1">
    <location>
        <begin position="31"/>
        <end position="89"/>
    </location>
</feature>
<feature type="compositionally biased region" description="Basic and acidic residues" evidence="1">
    <location>
        <begin position="64"/>
        <end position="89"/>
    </location>
</feature>
<dbReference type="RefSeq" id="WP_046967993.1">
    <property type="nucleotide sequence ID" value="NZ_CP017480.1"/>
</dbReference>
<evidence type="ECO:0000313" key="3">
    <source>
        <dbReference type="Proteomes" id="UP000182987"/>
    </source>
</evidence>
<protein>
    <submittedName>
        <fullName evidence="2">Uncharacterized protein</fullName>
    </submittedName>
</protein>